<sequence>MVPKGTGGADFHFRLRLFLEILKTYGLQPHNISPNSVLAIKNHVALCEGHLRLEALEENELGTLLRVPSTSNADPEAASEAEAPEASRPAKRKKPHLPAPVRNAPANQPPKAPKTLKKRTKPSPASFPITPEVEVPPKASSTSKPDPKDIINIDDLPEDPAHHGDSAKGTSSPIPPPDQPSSTFAGPLKRNRSKRLSSFK</sequence>
<feature type="compositionally biased region" description="Basic residues" evidence="1">
    <location>
        <begin position="189"/>
        <end position="200"/>
    </location>
</feature>
<protein>
    <recommendedName>
        <fullName evidence="2">Transposase (putative) gypsy type domain-containing protein</fullName>
    </recommendedName>
</protein>
<dbReference type="EMBL" id="JAUUTY010000004">
    <property type="protein sequence ID" value="KAK1647393.1"/>
    <property type="molecule type" value="Genomic_DNA"/>
</dbReference>
<name>A0AAD8S968_LOLMU</name>
<evidence type="ECO:0000259" key="2">
    <source>
        <dbReference type="Pfam" id="PF04195"/>
    </source>
</evidence>
<proteinExistence type="predicted"/>
<reference evidence="3" key="1">
    <citation type="submission" date="2023-07" db="EMBL/GenBank/DDBJ databases">
        <title>A chromosome-level genome assembly of Lolium multiflorum.</title>
        <authorList>
            <person name="Chen Y."/>
            <person name="Copetti D."/>
            <person name="Kolliker R."/>
            <person name="Studer B."/>
        </authorList>
    </citation>
    <scope>NUCLEOTIDE SEQUENCE</scope>
    <source>
        <strain evidence="3">02402/16</strain>
        <tissue evidence="3">Leaf</tissue>
    </source>
</reference>
<accession>A0AAD8S968</accession>
<evidence type="ECO:0000256" key="1">
    <source>
        <dbReference type="SAM" id="MobiDB-lite"/>
    </source>
</evidence>
<dbReference type="Pfam" id="PF04195">
    <property type="entry name" value="Transposase_28"/>
    <property type="match status" value="1"/>
</dbReference>
<evidence type="ECO:0000313" key="3">
    <source>
        <dbReference type="EMBL" id="KAK1647393.1"/>
    </source>
</evidence>
<dbReference type="InterPro" id="IPR007321">
    <property type="entry name" value="Transposase_28"/>
</dbReference>
<gene>
    <name evidence="3" type="ORF">QYE76_065198</name>
</gene>
<feature type="region of interest" description="Disordered" evidence="1">
    <location>
        <begin position="67"/>
        <end position="200"/>
    </location>
</feature>
<evidence type="ECO:0000313" key="4">
    <source>
        <dbReference type="Proteomes" id="UP001231189"/>
    </source>
</evidence>
<organism evidence="3 4">
    <name type="scientific">Lolium multiflorum</name>
    <name type="common">Italian ryegrass</name>
    <name type="synonym">Lolium perenne subsp. multiflorum</name>
    <dbReference type="NCBI Taxonomy" id="4521"/>
    <lineage>
        <taxon>Eukaryota</taxon>
        <taxon>Viridiplantae</taxon>
        <taxon>Streptophyta</taxon>
        <taxon>Embryophyta</taxon>
        <taxon>Tracheophyta</taxon>
        <taxon>Spermatophyta</taxon>
        <taxon>Magnoliopsida</taxon>
        <taxon>Liliopsida</taxon>
        <taxon>Poales</taxon>
        <taxon>Poaceae</taxon>
        <taxon>BOP clade</taxon>
        <taxon>Pooideae</taxon>
        <taxon>Poodae</taxon>
        <taxon>Poeae</taxon>
        <taxon>Poeae Chloroplast Group 2 (Poeae type)</taxon>
        <taxon>Loliodinae</taxon>
        <taxon>Loliinae</taxon>
        <taxon>Lolium</taxon>
    </lineage>
</organism>
<feature type="domain" description="Transposase (putative) gypsy type" evidence="2">
    <location>
        <begin position="18"/>
        <end position="53"/>
    </location>
</feature>
<dbReference type="Proteomes" id="UP001231189">
    <property type="component" value="Unassembled WGS sequence"/>
</dbReference>
<comment type="caution">
    <text evidence="3">The sequence shown here is derived from an EMBL/GenBank/DDBJ whole genome shotgun (WGS) entry which is preliminary data.</text>
</comment>
<keyword evidence="4" id="KW-1185">Reference proteome</keyword>
<dbReference type="AlphaFoldDB" id="A0AAD8S968"/>